<evidence type="ECO:0000256" key="3">
    <source>
        <dbReference type="ARBA" id="ARBA00022692"/>
    </source>
</evidence>
<dbReference type="PANTHER" id="PTHR32322">
    <property type="entry name" value="INNER MEMBRANE TRANSPORTER"/>
    <property type="match status" value="1"/>
</dbReference>
<reference evidence="8 9" key="1">
    <citation type="submission" date="2023-04" db="EMBL/GenBank/DDBJ databases">
        <title>Genome Encyclopedia of Bacteria and Archaea VI: Functional Genomics of Type Strains.</title>
        <authorList>
            <person name="Whitman W."/>
        </authorList>
    </citation>
    <scope>NUCLEOTIDE SEQUENCE [LARGE SCALE GENOMIC DNA]</scope>
    <source>
        <strain evidence="8 9">SG_E_30_P1</strain>
    </source>
</reference>
<evidence type="ECO:0000313" key="8">
    <source>
        <dbReference type="EMBL" id="MDH6181370.1"/>
    </source>
</evidence>
<name>A0ABT6KMY5_9MICO</name>
<keyword evidence="5 6" id="KW-0472">Membrane</keyword>
<gene>
    <name evidence="8" type="ORF">M2152_001552</name>
</gene>
<evidence type="ECO:0000256" key="4">
    <source>
        <dbReference type="ARBA" id="ARBA00022989"/>
    </source>
</evidence>
<feature type="transmembrane region" description="Helical" evidence="6">
    <location>
        <begin position="128"/>
        <end position="150"/>
    </location>
</feature>
<dbReference type="Gene3D" id="1.10.3730.20">
    <property type="match status" value="1"/>
</dbReference>
<dbReference type="InterPro" id="IPR050638">
    <property type="entry name" value="AA-Vitamin_Transporters"/>
</dbReference>
<comment type="subcellular location">
    <subcellularLocation>
        <location evidence="1">Membrane</location>
        <topology evidence="1">Multi-pass membrane protein</topology>
    </subcellularLocation>
</comment>
<feature type="transmembrane region" description="Helical" evidence="6">
    <location>
        <begin position="225"/>
        <end position="245"/>
    </location>
</feature>
<feature type="transmembrane region" description="Helical" evidence="6">
    <location>
        <begin position="100"/>
        <end position="121"/>
    </location>
</feature>
<keyword evidence="3 6" id="KW-0812">Transmembrane</keyword>
<comment type="similarity">
    <text evidence="2">Belongs to the EamA transporter family.</text>
</comment>
<keyword evidence="4 6" id="KW-1133">Transmembrane helix</keyword>
<evidence type="ECO:0000256" key="5">
    <source>
        <dbReference type="ARBA" id="ARBA00023136"/>
    </source>
</evidence>
<feature type="transmembrane region" description="Helical" evidence="6">
    <location>
        <begin position="187"/>
        <end position="213"/>
    </location>
</feature>
<dbReference type="PANTHER" id="PTHR32322:SF2">
    <property type="entry name" value="EAMA DOMAIN-CONTAINING PROTEIN"/>
    <property type="match status" value="1"/>
</dbReference>
<comment type="caution">
    <text evidence="8">The sequence shown here is derived from an EMBL/GenBank/DDBJ whole genome shotgun (WGS) entry which is preliminary data.</text>
</comment>
<dbReference type="InterPro" id="IPR000620">
    <property type="entry name" value="EamA_dom"/>
</dbReference>
<dbReference type="RefSeq" id="WP_322133687.1">
    <property type="nucleotide sequence ID" value="NZ_CP085036.1"/>
</dbReference>
<dbReference type="Pfam" id="PF00892">
    <property type="entry name" value="EamA"/>
    <property type="match status" value="2"/>
</dbReference>
<feature type="domain" description="EamA" evidence="7">
    <location>
        <begin position="10"/>
        <end position="145"/>
    </location>
</feature>
<protein>
    <submittedName>
        <fullName evidence="8">Drug/metabolite transporter (DMT)-like permease</fullName>
    </submittedName>
</protein>
<evidence type="ECO:0000256" key="6">
    <source>
        <dbReference type="SAM" id="Phobius"/>
    </source>
</evidence>
<feature type="transmembrane region" description="Helical" evidence="6">
    <location>
        <begin position="156"/>
        <end position="175"/>
    </location>
</feature>
<evidence type="ECO:0000256" key="1">
    <source>
        <dbReference type="ARBA" id="ARBA00004141"/>
    </source>
</evidence>
<evidence type="ECO:0000256" key="2">
    <source>
        <dbReference type="ARBA" id="ARBA00007362"/>
    </source>
</evidence>
<accession>A0ABT6KMY5</accession>
<feature type="transmembrane region" description="Helical" evidence="6">
    <location>
        <begin position="257"/>
        <end position="277"/>
    </location>
</feature>
<feature type="transmembrane region" description="Helical" evidence="6">
    <location>
        <begin position="43"/>
        <end position="62"/>
    </location>
</feature>
<sequence>MSVATTSTSRGLLFGVLASLAFSTSGAFIKPLLESGWSPAAAVTLRAGIAAVVLLPIAVVSLRGRWAALWRARWRVLGMGLIGVAGTQLVYFASLQRIPVSTALLIEYLAPLLLVGYVWVTTRRAPRAVVIIGSVVAILGLVLVIGPGALGAAVDGLGLFFAALAAVGCAIYYVIAARPSDGLPPVAFAASGLLLGSVVLGVVGAVGLVPFEFASNSVALFGAEVAWWVPLVIVAVIGTAFAYVSSIAASEMLGSRLMSFVGLLEVVFASILAWILLGEALTLLQLLGGAAILAGIALVRSEKQADAPLEPGSVDELATGQIAVISPGPAPALARDTIADGDPAATVLTAPGATKP</sequence>
<feature type="transmembrane region" description="Helical" evidence="6">
    <location>
        <begin position="283"/>
        <end position="299"/>
    </location>
</feature>
<evidence type="ECO:0000259" key="7">
    <source>
        <dbReference type="Pfam" id="PF00892"/>
    </source>
</evidence>
<dbReference type="SUPFAM" id="SSF103481">
    <property type="entry name" value="Multidrug resistance efflux transporter EmrE"/>
    <property type="match status" value="2"/>
</dbReference>
<dbReference type="Proteomes" id="UP001160142">
    <property type="component" value="Unassembled WGS sequence"/>
</dbReference>
<evidence type="ECO:0000313" key="9">
    <source>
        <dbReference type="Proteomes" id="UP001160142"/>
    </source>
</evidence>
<organism evidence="8 9">
    <name type="scientific">Antiquaquibacter oligotrophicus</name>
    <dbReference type="NCBI Taxonomy" id="2880260"/>
    <lineage>
        <taxon>Bacteria</taxon>
        <taxon>Bacillati</taxon>
        <taxon>Actinomycetota</taxon>
        <taxon>Actinomycetes</taxon>
        <taxon>Micrococcales</taxon>
        <taxon>Microbacteriaceae</taxon>
        <taxon>Antiquaquibacter</taxon>
    </lineage>
</organism>
<feature type="domain" description="EamA" evidence="7">
    <location>
        <begin position="157"/>
        <end position="299"/>
    </location>
</feature>
<keyword evidence="9" id="KW-1185">Reference proteome</keyword>
<dbReference type="InterPro" id="IPR037185">
    <property type="entry name" value="EmrE-like"/>
</dbReference>
<proteinExistence type="inferred from homology"/>
<dbReference type="EMBL" id="JARXVQ010000001">
    <property type="protein sequence ID" value="MDH6181370.1"/>
    <property type="molecule type" value="Genomic_DNA"/>
</dbReference>
<feature type="transmembrane region" description="Helical" evidence="6">
    <location>
        <begin position="74"/>
        <end position="94"/>
    </location>
</feature>